<organism evidence="1 2">
    <name type="scientific">Mesorhizobium salmacidum</name>
    <dbReference type="NCBI Taxonomy" id="3015171"/>
    <lineage>
        <taxon>Bacteria</taxon>
        <taxon>Pseudomonadati</taxon>
        <taxon>Pseudomonadota</taxon>
        <taxon>Alphaproteobacteria</taxon>
        <taxon>Hyphomicrobiales</taxon>
        <taxon>Phyllobacteriaceae</taxon>
        <taxon>Mesorhizobium</taxon>
    </lineage>
</organism>
<evidence type="ECO:0000313" key="1">
    <source>
        <dbReference type="EMBL" id="MEI9412342.1"/>
    </source>
</evidence>
<sequence length="440" mass="47380">MADAQQFIFSSLKWLVIVALGGCQVMDSSVSYEDRADGARQRKCESALGSYALSYSTVHVQALKYINGSGQQIGSPVLQVSAPMAHPDPNPDHIYCLDFLESAFADDVVSIGYSNTKDNLNAAPAVVAGEKASGLLSYVVSKNIDQTGEIIRNLIRAIFIVVSGKYNFNYNRQLLQANMTPVSLTEQDVNPFDLADMAGLNHDLRPYGYCLTLGDYTYDTQRYSADAYCNAPEISLRPASAPPLLVAAKQQKLLRPVPPSGILYRPKQPYSVFVYVRDDPEIGGPWQLRLTKTMMLENISPILGLHVSRSFFAEHRTALAFDGGNLVSVCIAKGSEVEGAIQIPLDIVYGLVSLPTEKIAQEIDLKNGSVDLINKQKDLLALQNQILAAKAGEYPGAAKGQVPGALGVKAGTPPAHDANYVPAIGGISDLGVSSICKAIE</sequence>
<keyword evidence="2" id="KW-1185">Reference proteome</keyword>
<protein>
    <submittedName>
        <fullName evidence="1">Uncharacterized protein</fullName>
    </submittedName>
</protein>
<reference evidence="1 2" key="1">
    <citation type="submission" date="2022-12" db="EMBL/GenBank/DDBJ databases">
        <authorList>
            <person name="Muema E."/>
        </authorList>
    </citation>
    <scope>NUCLEOTIDE SEQUENCE [LARGE SCALE GENOMIC DNA]</scope>
    <source>
        <strain evidence="2">1326</strain>
    </source>
</reference>
<evidence type="ECO:0000313" key="2">
    <source>
        <dbReference type="Proteomes" id="UP001387293"/>
    </source>
</evidence>
<comment type="caution">
    <text evidence="1">The sequence shown here is derived from an EMBL/GenBank/DDBJ whole genome shotgun (WGS) entry which is preliminary data.</text>
</comment>
<gene>
    <name evidence="1" type="ORF">O7A60_26835</name>
</gene>
<dbReference type="Proteomes" id="UP001387293">
    <property type="component" value="Unassembled WGS sequence"/>
</dbReference>
<dbReference type="RefSeq" id="WP_337108750.1">
    <property type="nucleotide sequence ID" value="NZ_JAPYKS010000026.1"/>
</dbReference>
<name>A0ABU8L3W8_9HYPH</name>
<dbReference type="EMBL" id="JAPYKS010000026">
    <property type="protein sequence ID" value="MEI9412342.1"/>
    <property type="molecule type" value="Genomic_DNA"/>
</dbReference>
<proteinExistence type="predicted"/>
<accession>A0ABU8L3W8</accession>